<feature type="region of interest" description="Disordered" evidence="5">
    <location>
        <begin position="525"/>
        <end position="558"/>
    </location>
</feature>
<evidence type="ECO:0000313" key="7">
    <source>
        <dbReference type="EMBL" id="GLI59888.1"/>
    </source>
</evidence>
<dbReference type="CDD" id="cd00609">
    <property type="entry name" value="AAT_like"/>
    <property type="match status" value="1"/>
</dbReference>
<sequence length="570" mass="60292">MDYSRFLSAEAKRFTNASLAGLVHRFASVDGVISLAAGLPPAEAFPVTELTARTVDGLDITLGAEGRQAYLAQQYNFNPQGYDPLLNWLRNLTVKLHGVQVANAPVQGPRVVKKDLVTAAGGPDVDTAAAVAVAVAAPTSAEAEPVTASGASIAGGATAAAPAGPTDAEPAAVAVTVAATTHQAPQAPIRDLVLTSGAIHAIFAIISCLTDPGDTLVVDEYTYTHALECVFLPRGLRLLPVRGDREGLDPEDLDTQLQLATAEAMAGQSACRRPRLLYTIPTGHNPTGTVMGEQRKRRVLEVCEAHDLLILEDDAYYWLYYPYRGESGGDTGDMERGEAEAGAEKGEWEGRDNSIAPARGGVRVPGLEGLPASLLHLDTRGRVIRVDTFSKLLGPGYRLGWITAPGPLVAKLANWVQASTVGPCSVTQVLVAKLLQQWGMDGFKTYVRKLQALYASRAALAHAAVSAHLGDLAEWQAPQAGMFMWIQIRGDLDEGTLLDDLVAAKVVVVPGSMFATRGLQATLGWDAAPTPRPPQRHQQQQLEEGTSQESVGTGPRGPCCLRLSLAGCSP</sequence>
<keyword evidence="3" id="KW-0808">Transferase</keyword>
<keyword evidence="4" id="KW-0663">Pyridoxal phosphate</keyword>
<comment type="cofactor">
    <cofactor evidence="1">
        <name>pyridoxal 5'-phosphate</name>
        <dbReference type="ChEBI" id="CHEBI:597326"/>
    </cofactor>
</comment>
<dbReference type="Gene3D" id="3.40.640.10">
    <property type="entry name" value="Type I PLP-dependent aspartate aminotransferase-like (Major domain)"/>
    <property type="match status" value="2"/>
</dbReference>
<proteinExistence type="predicted"/>
<reference evidence="7 8" key="1">
    <citation type="journal article" date="2023" name="IScience">
        <title>Expanded male sex-determining region conserved during the evolution of homothallism in the green alga Volvox.</title>
        <authorList>
            <person name="Yamamoto K."/>
            <person name="Matsuzaki R."/>
            <person name="Mahakham W."/>
            <person name="Heman W."/>
            <person name="Sekimoto H."/>
            <person name="Kawachi M."/>
            <person name="Minakuchi Y."/>
            <person name="Toyoda A."/>
            <person name="Nozaki H."/>
        </authorList>
    </citation>
    <scope>NUCLEOTIDE SEQUENCE [LARGE SCALE GENOMIC DNA]</scope>
    <source>
        <strain evidence="7 8">NIES-4468</strain>
    </source>
</reference>
<keyword evidence="8" id="KW-1185">Reference proteome</keyword>
<protein>
    <recommendedName>
        <fullName evidence="6">Aminotransferase class I/classII large domain-containing protein</fullName>
    </recommendedName>
</protein>
<evidence type="ECO:0000256" key="1">
    <source>
        <dbReference type="ARBA" id="ARBA00001933"/>
    </source>
</evidence>
<dbReference type="InterPro" id="IPR004839">
    <property type="entry name" value="Aminotransferase_I/II_large"/>
</dbReference>
<feature type="domain" description="Aminotransferase class I/classII large" evidence="6">
    <location>
        <begin position="181"/>
        <end position="516"/>
    </location>
</feature>
<dbReference type="Pfam" id="PF00155">
    <property type="entry name" value="Aminotran_1_2"/>
    <property type="match status" value="1"/>
</dbReference>
<dbReference type="SUPFAM" id="SSF53383">
    <property type="entry name" value="PLP-dependent transferases"/>
    <property type="match status" value="1"/>
</dbReference>
<accession>A0ABQ5RRE8</accession>
<comment type="caution">
    <text evidence="7">The sequence shown here is derived from an EMBL/GenBank/DDBJ whole genome shotgun (WGS) entry which is preliminary data.</text>
</comment>
<dbReference type="PANTHER" id="PTHR42790">
    <property type="entry name" value="AMINOTRANSFERASE"/>
    <property type="match status" value="1"/>
</dbReference>
<feature type="compositionally biased region" description="Basic and acidic residues" evidence="5">
    <location>
        <begin position="333"/>
        <end position="352"/>
    </location>
</feature>
<name>A0ABQ5RRE8_9CHLO</name>
<organism evidence="7 8">
    <name type="scientific">Volvox africanus</name>
    <dbReference type="NCBI Taxonomy" id="51714"/>
    <lineage>
        <taxon>Eukaryota</taxon>
        <taxon>Viridiplantae</taxon>
        <taxon>Chlorophyta</taxon>
        <taxon>core chlorophytes</taxon>
        <taxon>Chlorophyceae</taxon>
        <taxon>CS clade</taxon>
        <taxon>Chlamydomonadales</taxon>
        <taxon>Volvocaceae</taxon>
        <taxon>Volvox</taxon>
    </lineage>
</organism>
<evidence type="ECO:0000256" key="4">
    <source>
        <dbReference type="ARBA" id="ARBA00022898"/>
    </source>
</evidence>
<gene>
    <name evidence="7" type="ORF">VaNZ11_001926</name>
</gene>
<feature type="compositionally biased region" description="Polar residues" evidence="5">
    <location>
        <begin position="542"/>
        <end position="551"/>
    </location>
</feature>
<dbReference type="InterPro" id="IPR015424">
    <property type="entry name" value="PyrdxlP-dep_Trfase"/>
</dbReference>
<evidence type="ECO:0000259" key="6">
    <source>
        <dbReference type="Pfam" id="PF00155"/>
    </source>
</evidence>
<evidence type="ECO:0000313" key="8">
    <source>
        <dbReference type="Proteomes" id="UP001165090"/>
    </source>
</evidence>
<feature type="region of interest" description="Disordered" evidence="5">
    <location>
        <begin position="329"/>
        <end position="355"/>
    </location>
</feature>
<feature type="non-terminal residue" evidence="7">
    <location>
        <position position="570"/>
    </location>
</feature>
<evidence type="ECO:0000256" key="3">
    <source>
        <dbReference type="ARBA" id="ARBA00022679"/>
    </source>
</evidence>
<dbReference type="InterPro" id="IPR050859">
    <property type="entry name" value="Class-I_PLP-dep_aminotransf"/>
</dbReference>
<dbReference type="Proteomes" id="UP001165090">
    <property type="component" value="Unassembled WGS sequence"/>
</dbReference>
<evidence type="ECO:0000256" key="2">
    <source>
        <dbReference type="ARBA" id="ARBA00022576"/>
    </source>
</evidence>
<evidence type="ECO:0000256" key="5">
    <source>
        <dbReference type="SAM" id="MobiDB-lite"/>
    </source>
</evidence>
<dbReference type="InterPro" id="IPR015421">
    <property type="entry name" value="PyrdxlP-dep_Trfase_major"/>
</dbReference>
<dbReference type="PANTHER" id="PTHR42790:SF19">
    <property type="entry name" value="KYNURENINE_ALPHA-AMINOADIPATE AMINOTRANSFERASE, MITOCHONDRIAL"/>
    <property type="match status" value="1"/>
</dbReference>
<keyword evidence="2" id="KW-0032">Aminotransferase</keyword>
<dbReference type="EMBL" id="BSDZ01000004">
    <property type="protein sequence ID" value="GLI59888.1"/>
    <property type="molecule type" value="Genomic_DNA"/>
</dbReference>